<dbReference type="SMART" id="SM00388">
    <property type="entry name" value="HisKA"/>
    <property type="match status" value="1"/>
</dbReference>
<dbReference type="InterPro" id="IPR003594">
    <property type="entry name" value="HATPase_dom"/>
</dbReference>
<evidence type="ECO:0000256" key="2">
    <source>
        <dbReference type="ARBA" id="ARBA00012438"/>
    </source>
</evidence>
<proteinExistence type="predicted"/>
<dbReference type="Proteomes" id="UP001423409">
    <property type="component" value="Unassembled WGS sequence"/>
</dbReference>
<dbReference type="Pfam" id="PF00512">
    <property type="entry name" value="HisKA"/>
    <property type="match status" value="1"/>
</dbReference>
<dbReference type="InterPro" id="IPR005467">
    <property type="entry name" value="His_kinase_dom"/>
</dbReference>
<reference evidence="7 8" key="1">
    <citation type="submission" date="2024-02" db="EMBL/GenBank/DDBJ databases">
        <title>Deinococcus caeni NBRC 101312.</title>
        <authorList>
            <person name="Ichikawa N."/>
            <person name="Katano-Makiyama Y."/>
            <person name="Hidaka K."/>
        </authorList>
    </citation>
    <scope>NUCLEOTIDE SEQUENCE [LARGE SCALE GENOMIC DNA]</scope>
    <source>
        <strain evidence="7 8">NBRC 101312</strain>
    </source>
</reference>
<dbReference type="SMART" id="SM00065">
    <property type="entry name" value="GAF"/>
    <property type="match status" value="1"/>
</dbReference>
<accession>A0ABP9UF99</accession>
<dbReference type="Gene3D" id="3.30.565.10">
    <property type="entry name" value="Histidine kinase-like ATPase, C-terminal domain"/>
    <property type="match status" value="1"/>
</dbReference>
<dbReference type="SUPFAM" id="SSF55874">
    <property type="entry name" value="ATPase domain of HSP90 chaperone/DNA topoisomerase II/histidine kinase"/>
    <property type="match status" value="1"/>
</dbReference>
<dbReference type="EMBL" id="BAABQU010000031">
    <property type="protein sequence ID" value="GAA5440903.1"/>
    <property type="molecule type" value="Genomic_DNA"/>
</dbReference>
<dbReference type="CDD" id="cd00082">
    <property type="entry name" value="HisKA"/>
    <property type="match status" value="1"/>
</dbReference>
<keyword evidence="3" id="KW-0597">Phosphoprotein</keyword>
<evidence type="ECO:0000256" key="3">
    <source>
        <dbReference type="ARBA" id="ARBA00022553"/>
    </source>
</evidence>
<dbReference type="Pfam" id="PF13185">
    <property type="entry name" value="GAF_2"/>
    <property type="match status" value="1"/>
</dbReference>
<keyword evidence="8" id="KW-1185">Reference proteome</keyword>
<dbReference type="RefSeq" id="WP_345445826.1">
    <property type="nucleotide sequence ID" value="NZ_BAABQU010000031.1"/>
</dbReference>
<evidence type="ECO:0000256" key="4">
    <source>
        <dbReference type="ARBA" id="ARBA00022679"/>
    </source>
</evidence>
<evidence type="ECO:0000256" key="5">
    <source>
        <dbReference type="ARBA" id="ARBA00022777"/>
    </source>
</evidence>
<dbReference type="InterPro" id="IPR036097">
    <property type="entry name" value="HisK_dim/P_sf"/>
</dbReference>
<organism evidence="7 8">
    <name type="scientific">Deinococcus caeni</name>
    <dbReference type="NCBI Taxonomy" id="569127"/>
    <lineage>
        <taxon>Bacteria</taxon>
        <taxon>Thermotogati</taxon>
        <taxon>Deinococcota</taxon>
        <taxon>Deinococci</taxon>
        <taxon>Deinococcales</taxon>
        <taxon>Deinococcaceae</taxon>
        <taxon>Deinococcus</taxon>
    </lineage>
</organism>
<dbReference type="Gene3D" id="1.10.287.130">
    <property type="match status" value="1"/>
</dbReference>
<protein>
    <recommendedName>
        <fullName evidence="2">histidine kinase</fullName>
        <ecNumber evidence="2">2.7.13.3</ecNumber>
    </recommendedName>
</protein>
<evidence type="ECO:0000256" key="1">
    <source>
        <dbReference type="ARBA" id="ARBA00000085"/>
    </source>
</evidence>
<evidence type="ECO:0000259" key="6">
    <source>
        <dbReference type="PROSITE" id="PS50109"/>
    </source>
</evidence>
<dbReference type="EC" id="2.7.13.3" evidence="2"/>
<dbReference type="InterPro" id="IPR003661">
    <property type="entry name" value="HisK_dim/P_dom"/>
</dbReference>
<dbReference type="PANTHER" id="PTHR42878:SF15">
    <property type="entry name" value="BACTERIOPHYTOCHROME"/>
    <property type="match status" value="1"/>
</dbReference>
<gene>
    <name evidence="7" type="primary">sasA_15</name>
    <name evidence="7" type="ORF">Dcae01_02431</name>
</gene>
<dbReference type="PRINTS" id="PR00344">
    <property type="entry name" value="BCTRLSENSOR"/>
</dbReference>
<evidence type="ECO:0000313" key="8">
    <source>
        <dbReference type="Proteomes" id="UP001423409"/>
    </source>
</evidence>
<dbReference type="PANTHER" id="PTHR42878">
    <property type="entry name" value="TWO-COMPONENT HISTIDINE KINASE"/>
    <property type="match status" value="1"/>
</dbReference>
<dbReference type="InterPro" id="IPR003018">
    <property type="entry name" value="GAF"/>
</dbReference>
<dbReference type="SUPFAM" id="SSF55781">
    <property type="entry name" value="GAF domain-like"/>
    <property type="match status" value="3"/>
</dbReference>
<keyword evidence="5" id="KW-0418">Kinase</keyword>
<dbReference type="Gene3D" id="3.30.450.40">
    <property type="match status" value="3"/>
</dbReference>
<evidence type="ECO:0000313" key="7">
    <source>
        <dbReference type="EMBL" id="GAA5440903.1"/>
    </source>
</evidence>
<dbReference type="PROSITE" id="PS50109">
    <property type="entry name" value="HIS_KIN"/>
    <property type="match status" value="1"/>
</dbReference>
<dbReference type="SUPFAM" id="SSF47384">
    <property type="entry name" value="Homodimeric domain of signal transducing histidine kinase"/>
    <property type="match status" value="1"/>
</dbReference>
<comment type="caution">
    <text evidence="7">The sequence shown here is derived from an EMBL/GenBank/DDBJ whole genome shotgun (WGS) entry which is preliminary data.</text>
</comment>
<feature type="domain" description="Histidine kinase" evidence="6">
    <location>
        <begin position="640"/>
        <end position="856"/>
    </location>
</feature>
<dbReference type="SMART" id="SM00387">
    <property type="entry name" value="HATPase_c"/>
    <property type="match status" value="1"/>
</dbReference>
<name>A0ABP9UF99_9DEIO</name>
<dbReference type="InterPro" id="IPR036890">
    <property type="entry name" value="HATPase_C_sf"/>
</dbReference>
<dbReference type="Pfam" id="PF02518">
    <property type="entry name" value="HATPase_c"/>
    <property type="match status" value="1"/>
</dbReference>
<comment type="catalytic activity">
    <reaction evidence="1">
        <text>ATP + protein L-histidine = ADP + protein N-phospho-L-histidine.</text>
        <dbReference type="EC" id="2.7.13.3"/>
    </reaction>
</comment>
<dbReference type="InterPro" id="IPR029016">
    <property type="entry name" value="GAF-like_dom_sf"/>
</dbReference>
<keyword evidence="4" id="KW-0808">Transferase</keyword>
<dbReference type="InterPro" id="IPR004358">
    <property type="entry name" value="Sig_transdc_His_kin-like_C"/>
</dbReference>
<dbReference type="InterPro" id="IPR050351">
    <property type="entry name" value="BphY/WalK/GraS-like"/>
</dbReference>
<sequence length="856" mass="92152">MTAPASSLLRRWQEVTSALSSAATLTQVRDALRGLGAGVDLAHPDDLPAPGPEWPSGAVTVELPLGAPGPPTARLHFPPGTDLSDTDRALLGALPPLIGAALTRTALPDGGRTRDREAALRAFMLLSEELGDASDADALILSADRGIRQLLPGVSLAFMDRAGSGWCVRFMSGNIELDLTQAAVSSPLTGISALDSAVRSGQPTFIDHWNADAQGLPQTARYRAAALQAFYRDGQVSGLLAVGTTDHDTWTDLERGVFTAACRSLNLALSRAWHVQQLAEERAALSAFVSFEEQVLHTTDLLDLSTRAADVLRATLGEVDVAYLEPRGARWVPVTATDLPPEWTSPLGGPLSPDNAAALVGQQVGQTLFLPLPEDPAAPHAPRTLAAHLTAPAGLLVMTKRAGRDWNERERSVFRSVGRSLGMALDRAAKDELLRTQNASLQAQTHSLEAFAQLSADLGAQEDRYALIRRAQEVALSLLPTGFAVYYEPETTPDGARLWRLKSQVGDMGNPELQRIVDAGLDFGRTLNLITPWRTGEPLYQNSYAQDTDGLTQAKGVGATACLPLLENGAPAGVFCIVQSDARTWTPADRSLLSSVTRSLALALDRARSVTELRRYSAELERSNAAMHGANEELEAFAYSVSHDLRAPVRHIAGFADLLRKALSSELDANPKATRALNIITDSTAHMNELIDAMLNLSRTARQELHVGPVDLNDLVRGVQTDLGPDLRGRSVQWRVSDLPAVQGDAALLRQVLSNLMGNAVKYTARRPEALIEIWAEAHPHQWTVHVRDNGVGFDSRYAHKLFGVFQRLHRPEDFGGTGVGLANVRRILARHGGSWAAQGALDQGATFSFSLPRAD</sequence>